<dbReference type="GO" id="GO:0006166">
    <property type="term" value="P:purine ribonucleoside salvage"/>
    <property type="evidence" value="ECO:0007669"/>
    <property type="project" value="UniProtKB-KW"/>
</dbReference>
<dbReference type="InterPro" id="IPR000836">
    <property type="entry name" value="PRTase_dom"/>
</dbReference>
<evidence type="ECO:0000259" key="9">
    <source>
        <dbReference type="Pfam" id="PF00156"/>
    </source>
</evidence>
<evidence type="ECO:0000256" key="2">
    <source>
        <dbReference type="ARBA" id="ARBA00008391"/>
    </source>
</evidence>
<dbReference type="InterPro" id="IPR029057">
    <property type="entry name" value="PRTase-like"/>
</dbReference>
<dbReference type="InterPro" id="IPR050120">
    <property type="entry name" value="Adenine_PRTase"/>
</dbReference>
<evidence type="ECO:0000256" key="7">
    <source>
        <dbReference type="ARBA" id="ARBA00022726"/>
    </source>
</evidence>
<evidence type="ECO:0000256" key="6">
    <source>
        <dbReference type="ARBA" id="ARBA00022679"/>
    </source>
</evidence>
<evidence type="ECO:0000256" key="5">
    <source>
        <dbReference type="ARBA" id="ARBA00022676"/>
    </source>
</evidence>
<dbReference type="Proteomes" id="UP000612585">
    <property type="component" value="Unassembled WGS sequence"/>
</dbReference>
<dbReference type="Gene3D" id="3.40.50.2020">
    <property type="match status" value="1"/>
</dbReference>
<comment type="pathway">
    <text evidence="8">Purine metabolism.</text>
</comment>
<evidence type="ECO:0000256" key="3">
    <source>
        <dbReference type="ARBA" id="ARBA00011738"/>
    </source>
</evidence>
<dbReference type="GO" id="GO:0003999">
    <property type="term" value="F:adenine phosphoribosyltransferase activity"/>
    <property type="evidence" value="ECO:0007669"/>
    <property type="project" value="TreeGrafter"/>
</dbReference>
<keyword evidence="4" id="KW-0963">Cytoplasm</keyword>
<evidence type="ECO:0000256" key="4">
    <source>
        <dbReference type="ARBA" id="ARBA00022490"/>
    </source>
</evidence>
<comment type="similarity">
    <text evidence="2">Belongs to the purine/pyrimidine phosphoribosyltransferase family.</text>
</comment>
<sequence>MTSIGSRLRQAFAWRGDRPDEHRYADVTGWWRDAELLGLLGPALAGLFPEATPTVVLGPDSRGSLVGPLVALHLGVGFVEVRKNRTPACDSDQWIRRLTPPDYRDRHLELGFRRGLIQSSDHVLLVDDWVDTGSQAGTARAMVDSVGATWAGFSCIVDALDDPRLRRDLRLRSLLHVRDL</sequence>
<dbReference type="RefSeq" id="WP_204011510.1">
    <property type="nucleotide sequence ID" value="NZ_BOPG01000104.1"/>
</dbReference>
<dbReference type="CDD" id="cd06223">
    <property type="entry name" value="PRTases_typeI"/>
    <property type="match status" value="1"/>
</dbReference>
<protein>
    <submittedName>
        <fullName evidence="10">Adenine phosphoribosyltransferase</fullName>
    </submittedName>
</protein>
<comment type="subunit">
    <text evidence="3">Homodimer.</text>
</comment>
<gene>
    <name evidence="10" type="primary">apt_2</name>
    <name evidence="10" type="ORF">Vau01_114460</name>
</gene>
<accession>A0A8J3ZL09</accession>
<evidence type="ECO:0000313" key="10">
    <source>
        <dbReference type="EMBL" id="GIJ63930.1"/>
    </source>
</evidence>
<keyword evidence="7" id="KW-0660">Purine salvage</keyword>
<evidence type="ECO:0000313" key="11">
    <source>
        <dbReference type="Proteomes" id="UP000612585"/>
    </source>
</evidence>
<keyword evidence="11" id="KW-1185">Reference proteome</keyword>
<dbReference type="GO" id="GO:0005737">
    <property type="term" value="C:cytoplasm"/>
    <property type="evidence" value="ECO:0007669"/>
    <property type="project" value="UniProtKB-SubCell"/>
</dbReference>
<dbReference type="SUPFAM" id="SSF53271">
    <property type="entry name" value="PRTase-like"/>
    <property type="match status" value="1"/>
</dbReference>
<dbReference type="PANTHER" id="PTHR11776">
    <property type="entry name" value="ADENINE PHOSPHORIBOSYLTRANSFERASE"/>
    <property type="match status" value="1"/>
</dbReference>
<dbReference type="AlphaFoldDB" id="A0A8J3ZL09"/>
<comment type="caution">
    <text evidence="10">The sequence shown here is derived from an EMBL/GenBank/DDBJ whole genome shotgun (WGS) entry which is preliminary data.</text>
</comment>
<feature type="domain" description="Phosphoribosyltransferase" evidence="9">
    <location>
        <begin position="51"/>
        <end position="160"/>
    </location>
</feature>
<keyword evidence="6" id="KW-0808">Transferase</keyword>
<name>A0A8J3ZL09_9ACTN</name>
<proteinExistence type="inferred from homology"/>
<dbReference type="Pfam" id="PF00156">
    <property type="entry name" value="Pribosyltran"/>
    <property type="match status" value="1"/>
</dbReference>
<keyword evidence="5 10" id="KW-0328">Glycosyltransferase</keyword>
<reference evidence="10" key="1">
    <citation type="submission" date="2021-01" db="EMBL/GenBank/DDBJ databases">
        <title>Whole genome shotgun sequence of Virgisporangium aurantiacum NBRC 16421.</title>
        <authorList>
            <person name="Komaki H."/>
            <person name="Tamura T."/>
        </authorList>
    </citation>
    <scope>NUCLEOTIDE SEQUENCE</scope>
    <source>
        <strain evidence="10">NBRC 16421</strain>
    </source>
</reference>
<evidence type="ECO:0000256" key="8">
    <source>
        <dbReference type="ARBA" id="ARBA00025704"/>
    </source>
</evidence>
<dbReference type="PANTHER" id="PTHR11776:SF7">
    <property type="entry name" value="PHOSPHORIBOSYLTRANSFERASE DOMAIN-CONTAINING PROTEIN"/>
    <property type="match status" value="1"/>
</dbReference>
<evidence type="ECO:0000256" key="1">
    <source>
        <dbReference type="ARBA" id="ARBA00004496"/>
    </source>
</evidence>
<organism evidence="10 11">
    <name type="scientific">Virgisporangium aurantiacum</name>
    <dbReference type="NCBI Taxonomy" id="175570"/>
    <lineage>
        <taxon>Bacteria</taxon>
        <taxon>Bacillati</taxon>
        <taxon>Actinomycetota</taxon>
        <taxon>Actinomycetes</taxon>
        <taxon>Micromonosporales</taxon>
        <taxon>Micromonosporaceae</taxon>
        <taxon>Virgisporangium</taxon>
    </lineage>
</organism>
<comment type="subcellular location">
    <subcellularLocation>
        <location evidence="1">Cytoplasm</location>
    </subcellularLocation>
</comment>
<dbReference type="EMBL" id="BOPG01000104">
    <property type="protein sequence ID" value="GIJ63930.1"/>
    <property type="molecule type" value="Genomic_DNA"/>
</dbReference>